<keyword evidence="2" id="KW-1185">Reference proteome</keyword>
<dbReference type="GO" id="GO:0003746">
    <property type="term" value="F:translation elongation factor activity"/>
    <property type="evidence" value="ECO:0007669"/>
    <property type="project" value="InterPro"/>
</dbReference>
<dbReference type="InterPro" id="IPR019769">
    <property type="entry name" value="Trans_elong_IF5A_hypusine_site"/>
</dbReference>
<organism evidence="1 2">
    <name type="scientific">Cylicostephanus goldi</name>
    <name type="common">Nematode worm</name>
    <dbReference type="NCBI Taxonomy" id="71465"/>
    <lineage>
        <taxon>Eukaryota</taxon>
        <taxon>Metazoa</taxon>
        <taxon>Ecdysozoa</taxon>
        <taxon>Nematoda</taxon>
        <taxon>Chromadorea</taxon>
        <taxon>Rhabditida</taxon>
        <taxon>Rhabditina</taxon>
        <taxon>Rhabditomorpha</taxon>
        <taxon>Strongyloidea</taxon>
        <taxon>Strongylidae</taxon>
        <taxon>Cylicostephanus</taxon>
    </lineage>
</organism>
<dbReference type="EMBL" id="UYRV01006856">
    <property type="protein sequence ID" value="VDK54064.1"/>
    <property type="molecule type" value="Genomic_DNA"/>
</dbReference>
<name>A0A3P6SFC7_CYLGO</name>
<evidence type="ECO:0000313" key="2">
    <source>
        <dbReference type="Proteomes" id="UP000271889"/>
    </source>
</evidence>
<accession>A0A3P6SFC7</accession>
<dbReference type="Proteomes" id="UP000271889">
    <property type="component" value="Unassembled WGS sequence"/>
</dbReference>
<dbReference type="AlphaFoldDB" id="A0A3P6SFC7"/>
<evidence type="ECO:0000313" key="1">
    <source>
        <dbReference type="EMBL" id="VDK54064.1"/>
    </source>
</evidence>
<gene>
    <name evidence="1" type="ORF">CGOC_LOCUS2879</name>
</gene>
<proteinExistence type="predicted"/>
<dbReference type="GO" id="GO:0043022">
    <property type="term" value="F:ribosome binding"/>
    <property type="evidence" value="ECO:0007669"/>
    <property type="project" value="InterPro"/>
</dbReference>
<dbReference type="GO" id="GO:0045905">
    <property type="term" value="P:positive regulation of translational termination"/>
    <property type="evidence" value="ECO:0007669"/>
    <property type="project" value="InterPro"/>
</dbReference>
<dbReference type="GO" id="GO:0045901">
    <property type="term" value="P:positive regulation of translational elongation"/>
    <property type="evidence" value="ECO:0007669"/>
    <property type="project" value="InterPro"/>
</dbReference>
<reference evidence="1 2" key="1">
    <citation type="submission" date="2018-11" db="EMBL/GenBank/DDBJ databases">
        <authorList>
            <consortium name="Pathogen Informatics"/>
        </authorList>
    </citation>
    <scope>NUCLEOTIDE SEQUENCE [LARGE SCALE GENOMIC DNA]</scope>
</reference>
<sequence length="299" mass="34012">MKYSDKQALTYSQTGNNIKTNHVTGAYTHLDGGHSTAVIDLAVTLRLFAELTPLQRFKIQQACSSFDCGERSIRVTQFALNTALVLPLLTALLTGKHGSAKLDLIAIKQRRWETSYTTSDSLRYILESKELRARHIEEKRELYSWSDQLLVAHEWYEILIGADEAEEIDRVMFLNELEETVVQVPTRPGELGYPEPKQVLGKYKQDTIGSILDRFRIGYNALLHDEAKETYEVEQEIKRGNESECRLLQEMYGALTGLETELQCQREAREWSQENFQLGHAAAQGVDRRLSRGSNASKA</sequence>
<protein>
    <submittedName>
        <fullName evidence="1">Uncharacterized protein</fullName>
    </submittedName>
</protein>
<dbReference type="GO" id="GO:0003723">
    <property type="term" value="F:RNA binding"/>
    <property type="evidence" value="ECO:0007669"/>
    <property type="project" value="InterPro"/>
</dbReference>
<dbReference type="PROSITE" id="PS00302">
    <property type="entry name" value="IF5A_HYPUSINE"/>
    <property type="match status" value="1"/>
</dbReference>